<sequence length="421" mass="41449">MSRTLLIVALCAGYFLVLLDVTVVNVALPSIGADLGAGHLGLAWIVDGYAVPLAGLMLVAGVVGDRRGHRGIVLAGFAGFGVASVVCALAPTIAVLVAGRALQGIAAALVLPGTLALLTDLARDAADRARLIGAWAALGGIALSSGPLIGGLIVGVVGWRSVFWLNIPIVLAALVPLVRSSVGSSRRSLTAQSPSPDQTETAAPADSRAPAAPTGEPGASLPLLLLACGVAGLMNLSVLGTLLLLTQDLQEVRGLSPLAAGVATLPALLPLPLLGMVAGRMSARLGVWRASAVGLAIGAAGFAAIALSFLAEAALPWLLYPALALWGSGIGLLTPPIVVAAVHAAPSSPGLASGGSNTARQAGGAIGVAVFAVAAGSASAPAFAGRSALVILGAGVAFLITTVVCFIIGQRGQVSKSQVAS</sequence>
<evidence type="ECO:0000313" key="9">
    <source>
        <dbReference type="EMBL" id="QQB15134.1"/>
    </source>
</evidence>
<feature type="domain" description="Major facilitator superfamily (MFS) profile" evidence="8">
    <location>
        <begin position="6"/>
        <end position="413"/>
    </location>
</feature>
<evidence type="ECO:0000256" key="2">
    <source>
        <dbReference type="ARBA" id="ARBA00022448"/>
    </source>
</evidence>
<feature type="region of interest" description="Disordered" evidence="6">
    <location>
        <begin position="186"/>
        <end position="214"/>
    </location>
</feature>
<reference evidence="9 10" key="1">
    <citation type="submission" date="2020-12" db="EMBL/GenBank/DDBJ databases">
        <title>FDA dAtabase for Regulatory Grade micrObial Sequences (FDA-ARGOS): Supporting development and validation of Infectious Disease Dx tests.</title>
        <authorList>
            <person name="Sproer C."/>
            <person name="Gronow S."/>
            <person name="Severitt S."/>
            <person name="Schroder I."/>
            <person name="Tallon L."/>
            <person name="Sadzewicz L."/>
            <person name="Zhao X."/>
            <person name="Boylan J."/>
            <person name="Ott S."/>
            <person name="Bowen H."/>
            <person name="Vavikolanu K."/>
            <person name="Mehta A."/>
            <person name="Aluvathingal J."/>
            <person name="Nadendla S."/>
            <person name="Lowell S."/>
            <person name="Myers T."/>
            <person name="Yan Y."/>
            <person name="Sichtig H."/>
        </authorList>
    </citation>
    <scope>NUCLEOTIDE SEQUENCE [LARGE SCALE GENOMIC DNA]</scope>
    <source>
        <strain evidence="9 10">FDAARGOS_990</strain>
    </source>
</reference>
<dbReference type="Proteomes" id="UP000595374">
    <property type="component" value="Chromosome"/>
</dbReference>
<dbReference type="InterPro" id="IPR011701">
    <property type="entry name" value="MFS"/>
</dbReference>
<name>A0A7T4A0L7_9MICO</name>
<evidence type="ECO:0000256" key="1">
    <source>
        <dbReference type="ARBA" id="ARBA00004651"/>
    </source>
</evidence>
<evidence type="ECO:0000256" key="3">
    <source>
        <dbReference type="ARBA" id="ARBA00022692"/>
    </source>
</evidence>
<dbReference type="SUPFAM" id="SSF103473">
    <property type="entry name" value="MFS general substrate transporter"/>
    <property type="match status" value="1"/>
</dbReference>
<dbReference type="PROSITE" id="PS50850">
    <property type="entry name" value="MFS"/>
    <property type="match status" value="1"/>
</dbReference>
<protein>
    <submittedName>
        <fullName evidence="9">MFS transporter</fullName>
    </submittedName>
</protein>
<feature type="transmembrane region" description="Helical" evidence="7">
    <location>
        <begin position="362"/>
        <end position="383"/>
    </location>
</feature>
<feature type="transmembrane region" description="Helical" evidence="7">
    <location>
        <begin position="71"/>
        <end position="95"/>
    </location>
</feature>
<feature type="compositionally biased region" description="Low complexity" evidence="6">
    <location>
        <begin position="202"/>
        <end position="213"/>
    </location>
</feature>
<evidence type="ECO:0000256" key="4">
    <source>
        <dbReference type="ARBA" id="ARBA00022989"/>
    </source>
</evidence>
<dbReference type="Gene3D" id="1.20.1720.10">
    <property type="entry name" value="Multidrug resistance protein D"/>
    <property type="match status" value="1"/>
</dbReference>
<feature type="transmembrane region" description="Helical" evidence="7">
    <location>
        <begin position="101"/>
        <end position="119"/>
    </location>
</feature>
<feature type="transmembrane region" description="Helical" evidence="7">
    <location>
        <begin position="290"/>
        <end position="311"/>
    </location>
</feature>
<feature type="transmembrane region" description="Helical" evidence="7">
    <location>
        <begin position="258"/>
        <end position="278"/>
    </location>
</feature>
<evidence type="ECO:0000259" key="8">
    <source>
        <dbReference type="PROSITE" id="PS50850"/>
    </source>
</evidence>
<feature type="transmembrane region" description="Helical" evidence="7">
    <location>
        <begin position="389"/>
        <end position="408"/>
    </location>
</feature>
<dbReference type="Pfam" id="PF07690">
    <property type="entry name" value="MFS_1"/>
    <property type="match status" value="1"/>
</dbReference>
<keyword evidence="5 7" id="KW-0472">Membrane</keyword>
<keyword evidence="4 7" id="KW-1133">Transmembrane helix</keyword>
<evidence type="ECO:0000256" key="6">
    <source>
        <dbReference type="SAM" id="MobiDB-lite"/>
    </source>
</evidence>
<dbReference type="PANTHER" id="PTHR42718:SF9">
    <property type="entry name" value="MAJOR FACILITATOR SUPERFAMILY MULTIDRUG TRANSPORTER MFSC"/>
    <property type="match status" value="1"/>
</dbReference>
<feature type="transmembrane region" description="Helical" evidence="7">
    <location>
        <begin position="42"/>
        <end position="64"/>
    </location>
</feature>
<dbReference type="AlphaFoldDB" id="A0A7T4A0L7"/>
<feature type="transmembrane region" description="Helical" evidence="7">
    <location>
        <begin position="223"/>
        <end position="246"/>
    </location>
</feature>
<feature type="transmembrane region" description="Helical" evidence="7">
    <location>
        <begin position="161"/>
        <end position="178"/>
    </location>
</feature>
<gene>
    <name evidence="9" type="ORF">I6H47_04040</name>
</gene>
<dbReference type="GO" id="GO:0005886">
    <property type="term" value="C:plasma membrane"/>
    <property type="evidence" value="ECO:0007669"/>
    <property type="project" value="UniProtKB-SubCell"/>
</dbReference>
<dbReference type="InterPro" id="IPR036259">
    <property type="entry name" value="MFS_trans_sf"/>
</dbReference>
<organism evidence="9 10">
    <name type="scientific">Brevibacterium casei</name>
    <dbReference type="NCBI Taxonomy" id="33889"/>
    <lineage>
        <taxon>Bacteria</taxon>
        <taxon>Bacillati</taxon>
        <taxon>Actinomycetota</taxon>
        <taxon>Actinomycetes</taxon>
        <taxon>Micrococcales</taxon>
        <taxon>Brevibacteriaceae</taxon>
        <taxon>Brevibacterium</taxon>
    </lineage>
</organism>
<proteinExistence type="predicted"/>
<evidence type="ECO:0000313" key="10">
    <source>
        <dbReference type="Proteomes" id="UP000595374"/>
    </source>
</evidence>
<evidence type="ECO:0000256" key="7">
    <source>
        <dbReference type="SAM" id="Phobius"/>
    </source>
</evidence>
<feature type="transmembrane region" description="Helical" evidence="7">
    <location>
        <begin position="131"/>
        <end position="155"/>
    </location>
</feature>
<evidence type="ECO:0000256" key="5">
    <source>
        <dbReference type="ARBA" id="ARBA00023136"/>
    </source>
</evidence>
<feature type="compositionally biased region" description="Polar residues" evidence="6">
    <location>
        <begin position="190"/>
        <end position="201"/>
    </location>
</feature>
<feature type="transmembrane region" description="Helical" evidence="7">
    <location>
        <begin position="317"/>
        <end position="342"/>
    </location>
</feature>
<accession>A0A7T4A0L7</accession>
<dbReference type="EMBL" id="CP065989">
    <property type="protein sequence ID" value="QQB15134.1"/>
    <property type="molecule type" value="Genomic_DNA"/>
</dbReference>
<comment type="subcellular location">
    <subcellularLocation>
        <location evidence="1">Cell membrane</location>
        <topology evidence="1">Multi-pass membrane protein</topology>
    </subcellularLocation>
</comment>
<dbReference type="PANTHER" id="PTHR42718">
    <property type="entry name" value="MAJOR FACILITATOR SUPERFAMILY MULTIDRUG TRANSPORTER MFSC"/>
    <property type="match status" value="1"/>
</dbReference>
<dbReference type="RefSeq" id="WP_198500158.1">
    <property type="nucleotide sequence ID" value="NZ_CP065989.1"/>
</dbReference>
<keyword evidence="2" id="KW-0813">Transport</keyword>
<keyword evidence="3 7" id="KW-0812">Transmembrane</keyword>
<dbReference type="InterPro" id="IPR020846">
    <property type="entry name" value="MFS_dom"/>
</dbReference>
<dbReference type="GO" id="GO:0022857">
    <property type="term" value="F:transmembrane transporter activity"/>
    <property type="evidence" value="ECO:0007669"/>
    <property type="project" value="InterPro"/>
</dbReference>
<dbReference type="CDD" id="cd17321">
    <property type="entry name" value="MFS_MMR_MDR_like"/>
    <property type="match status" value="1"/>
</dbReference>